<dbReference type="GO" id="GO:0006508">
    <property type="term" value="P:proteolysis"/>
    <property type="evidence" value="ECO:0007669"/>
    <property type="project" value="UniProtKB-KW"/>
</dbReference>
<proteinExistence type="inferred from homology"/>
<evidence type="ECO:0000256" key="2">
    <source>
        <dbReference type="ARBA" id="ARBA00022670"/>
    </source>
</evidence>
<evidence type="ECO:0000256" key="7">
    <source>
        <dbReference type="SAM" id="SignalP"/>
    </source>
</evidence>
<dbReference type="PANTHER" id="PTHR47053">
    <property type="entry name" value="MUREIN DD-ENDOPEPTIDASE MEPH-RELATED"/>
    <property type="match status" value="1"/>
</dbReference>
<keyword evidence="5" id="KW-0175">Coiled coil</keyword>
<comment type="similarity">
    <text evidence="1">Belongs to the peptidase C40 family.</text>
</comment>
<reference evidence="9 10" key="1">
    <citation type="submission" date="2018-03" db="EMBL/GenBank/DDBJ databases">
        <title>Genomic Encyclopedia of Archaeal and Bacterial Type Strains, Phase II (KMG-II): from individual species to whole genera.</title>
        <authorList>
            <person name="Goeker M."/>
        </authorList>
    </citation>
    <scope>NUCLEOTIDE SEQUENCE [LARGE SCALE GENOMIC DNA]</scope>
    <source>
        <strain evidence="9 10">DSM 45601</strain>
    </source>
</reference>
<keyword evidence="4" id="KW-0788">Thiol protease</keyword>
<keyword evidence="2" id="KW-0645">Protease</keyword>
<evidence type="ECO:0000256" key="3">
    <source>
        <dbReference type="ARBA" id="ARBA00022801"/>
    </source>
</evidence>
<evidence type="ECO:0000313" key="9">
    <source>
        <dbReference type="EMBL" id="PRY02454.1"/>
    </source>
</evidence>
<organism evidence="9 10">
    <name type="scientific">Allonocardiopsis opalescens</name>
    <dbReference type="NCBI Taxonomy" id="1144618"/>
    <lineage>
        <taxon>Bacteria</taxon>
        <taxon>Bacillati</taxon>
        <taxon>Actinomycetota</taxon>
        <taxon>Actinomycetes</taxon>
        <taxon>Streptosporangiales</taxon>
        <taxon>Allonocardiopsis</taxon>
    </lineage>
</organism>
<evidence type="ECO:0000313" key="10">
    <source>
        <dbReference type="Proteomes" id="UP000237846"/>
    </source>
</evidence>
<dbReference type="PROSITE" id="PS51935">
    <property type="entry name" value="NLPC_P60"/>
    <property type="match status" value="1"/>
</dbReference>
<keyword evidence="3 9" id="KW-0378">Hydrolase</keyword>
<evidence type="ECO:0000256" key="4">
    <source>
        <dbReference type="ARBA" id="ARBA00022807"/>
    </source>
</evidence>
<dbReference type="InterPro" id="IPR051202">
    <property type="entry name" value="Peptidase_C40"/>
</dbReference>
<dbReference type="Pfam" id="PF00877">
    <property type="entry name" value="NLPC_P60"/>
    <property type="match status" value="1"/>
</dbReference>
<dbReference type="RefSeq" id="WP_106240060.1">
    <property type="nucleotide sequence ID" value="NZ_PVZC01000001.1"/>
</dbReference>
<feature type="domain" description="NlpC/P60" evidence="8">
    <location>
        <begin position="211"/>
        <end position="328"/>
    </location>
</feature>
<name>A0A2T0QET2_9ACTN</name>
<dbReference type="EMBL" id="PVZC01000001">
    <property type="protein sequence ID" value="PRY02454.1"/>
    <property type="molecule type" value="Genomic_DNA"/>
</dbReference>
<feature type="coiled-coil region" evidence="5">
    <location>
        <begin position="35"/>
        <end position="90"/>
    </location>
</feature>
<feature type="compositionally biased region" description="Basic and acidic residues" evidence="6">
    <location>
        <begin position="162"/>
        <end position="173"/>
    </location>
</feature>
<evidence type="ECO:0000256" key="6">
    <source>
        <dbReference type="SAM" id="MobiDB-lite"/>
    </source>
</evidence>
<evidence type="ECO:0000259" key="8">
    <source>
        <dbReference type="PROSITE" id="PS51935"/>
    </source>
</evidence>
<dbReference type="Proteomes" id="UP000237846">
    <property type="component" value="Unassembled WGS sequence"/>
</dbReference>
<dbReference type="InterPro" id="IPR000064">
    <property type="entry name" value="NLP_P60_dom"/>
</dbReference>
<protein>
    <submittedName>
        <fullName evidence="9">Cell wall-associated NlpC family hydrolase</fullName>
    </submittedName>
</protein>
<dbReference type="Gene3D" id="3.90.1720.10">
    <property type="entry name" value="endopeptidase domain like (from Nostoc punctiforme)"/>
    <property type="match status" value="1"/>
</dbReference>
<keyword evidence="10" id="KW-1185">Reference proteome</keyword>
<dbReference type="OrthoDB" id="5244330at2"/>
<evidence type="ECO:0000256" key="1">
    <source>
        <dbReference type="ARBA" id="ARBA00007074"/>
    </source>
</evidence>
<accession>A0A2T0QET2</accession>
<dbReference type="AlphaFoldDB" id="A0A2T0QET2"/>
<feature type="signal peptide" evidence="7">
    <location>
        <begin position="1"/>
        <end position="29"/>
    </location>
</feature>
<gene>
    <name evidence="9" type="ORF">CLV72_1011056</name>
</gene>
<dbReference type="Gene3D" id="1.20.5.340">
    <property type="match status" value="1"/>
</dbReference>
<evidence type="ECO:0000256" key="5">
    <source>
        <dbReference type="SAM" id="Coils"/>
    </source>
</evidence>
<comment type="caution">
    <text evidence="9">The sequence shown here is derived from an EMBL/GenBank/DDBJ whole genome shotgun (WGS) entry which is preliminary data.</text>
</comment>
<dbReference type="InterPro" id="IPR038765">
    <property type="entry name" value="Papain-like_cys_pep_sf"/>
</dbReference>
<dbReference type="GO" id="GO:0008234">
    <property type="term" value="F:cysteine-type peptidase activity"/>
    <property type="evidence" value="ECO:0007669"/>
    <property type="project" value="UniProtKB-KW"/>
</dbReference>
<feature type="chain" id="PRO_5015491481" evidence="7">
    <location>
        <begin position="30"/>
        <end position="328"/>
    </location>
</feature>
<feature type="region of interest" description="Disordered" evidence="6">
    <location>
        <begin position="154"/>
        <end position="173"/>
    </location>
</feature>
<keyword evidence="7" id="KW-0732">Signal</keyword>
<dbReference type="SUPFAM" id="SSF54001">
    <property type="entry name" value="Cysteine proteinases"/>
    <property type="match status" value="1"/>
</dbReference>
<sequence length="328" mass="35095">MPVRRVRLAASIGLAAVGAVTLPAGTAGAEPEPTRDEVEQRIEELAEESGTLVQEFNEAEEELEAAEAELADVEERITGNEERQEELRERIGRLAGAAYRSGDLGSPITVLGSGDPQDVVDHAAVLEYLSAGRQAELEEYTTVTERLEELRAEAEAAVEEAEAAREESEQRAEEVEVSLAEQEELLAEFDLAPAGGSGESGPGAAYTGSASGSAGAALDYAYAQVGDPYVWGGTGPDGFDCSGLTMMAWRQGGVNLPRTTWDQWEVGQAVSWDAMQPGDLVFFYPDLGHMGMYVGNGQMVHAPSSGSYVSVVELNDYWQSNFQGARRP</sequence>
<dbReference type="PANTHER" id="PTHR47053:SF1">
    <property type="entry name" value="MUREIN DD-ENDOPEPTIDASE MEPH-RELATED"/>
    <property type="match status" value="1"/>
</dbReference>